<accession>A0A098B3J7</accession>
<name>A0A098B3J7_DESHA</name>
<proteinExistence type="predicted"/>
<dbReference type="Pfam" id="PF06094">
    <property type="entry name" value="GGACT"/>
    <property type="match status" value="1"/>
</dbReference>
<gene>
    <name evidence="5" type="ORF">DPCES_3552</name>
</gene>
<dbReference type="PANTHER" id="PTHR12935:SF0">
    <property type="entry name" value="GAMMA-GLUTAMYLCYCLOTRANSFERASE"/>
    <property type="match status" value="1"/>
</dbReference>
<evidence type="ECO:0000256" key="3">
    <source>
        <dbReference type="PIRSR" id="PIRSR617939-2"/>
    </source>
</evidence>
<dbReference type="AlphaFoldDB" id="A0A098B3J7"/>
<evidence type="ECO:0000256" key="1">
    <source>
        <dbReference type="ARBA" id="ARBA00023239"/>
    </source>
</evidence>
<dbReference type="Gene3D" id="3.10.490.10">
    <property type="entry name" value="Gamma-glutamyl cyclotransferase-like"/>
    <property type="match status" value="1"/>
</dbReference>
<dbReference type="GO" id="GO:0003839">
    <property type="term" value="F:gamma-glutamylcyclotransferase activity"/>
    <property type="evidence" value="ECO:0007669"/>
    <property type="project" value="InterPro"/>
</dbReference>
<evidence type="ECO:0000259" key="4">
    <source>
        <dbReference type="Pfam" id="PF06094"/>
    </source>
</evidence>
<dbReference type="InterPro" id="IPR009288">
    <property type="entry name" value="AIG2-like_dom"/>
</dbReference>
<evidence type="ECO:0000313" key="5">
    <source>
        <dbReference type="EMBL" id="CDX03438.1"/>
    </source>
</evidence>
<dbReference type="RefSeq" id="WP_208926024.1">
    <property type="nucleotide sequence ID" value="NZ_LK996017.1"/>
</dbReference>
<feature type="active site" description="Proton acceptor" evidence="2">
    <location>
        <position position="70"/>
    </location>
</feature>
<reference evidence="5" key="1">
    <citation type="submission" date="2014-07" db="EMBL/GenBank/DDBJ databases">
        <authorList>
            <person name="Hornung V.Bastian."/>
        </authorList>
    </citation>
    <scope>NUCLEOTIDE SEQUENCE</scope>
    <source>
        <strain evidence="5">PCE-S</strain>
    </source>
</reference>
<dbReference type="InterPro" id="IPR017939">
    <property type="entry name" value="G-Glutamylcylcotransferase"/>
</dbReference>
<dbReference type="InterPro" id="IPR013024">
    <property type="entry name" value="GGCT-like"/>
</dbReference>
<evidence type="ECO:0000256" key="2">
    <source>
        <dbReference type="PIRSR" id="PIRSR617939-1"/>
    </source>
</evidence>
<feature type="binding site" evidence="3">
    <location>
        <begin position="3"/>
        <end position="8"/>
    </location>
    <ligand>
        <name>substrate</name>
    </ligand>
</feature>
<keyword evidence="1" id="KW-0456">Lyase</keyword>
<dbReference type="EMBL" id="LK996017">
    <property type="protein sequence ID" value="CDX03438.1"/>
    <property type="molecule type" value="Genomic_DNA"/>
</dbReference>
<dbReference type="CDD" id="cd06661">
    <property type="entry name" value="GGCT_like"/>
    <property type="match status" value="1"/>
</dbReference>
<protein>
    <submittedName>
        <fullName evidence="5">AIG2 protein</fullName>
    </submittedName>
</protein>
<dbReference type="SUPFAM" id="SSF110857">
    <property type="entry name" value="Gamma-glutamyl cyclotransferase-like"/>
    <property type="match status" value="1"/>
</dbReference>
<sequence>MYYFAYGSNLHKGQMLNRCPDAIPVARVKLHGYQLTFNRVADIVKEEQAVTWGAIYTVSPEDIKNLDRYEGYPRLYNKMPVTVEDDRGNTYQAFAYVLTIKGCKEPSDGYYQIIKEGYWDWGLPLKPLREALKQSR</sequence>
<dbReference type="PATRIC" id="fig|49338.4.peg.3815"/>
<feature type="binding site" evidence="3">
    <location>
        <position position="110"/>
    </location>
    <ligand>
        <name>substrate</name>
    </ligand>
</feature>
<organism evidence="5">
    <name type="scientific">Desulfitobacterium hafniense</name>
    <name type="common">Desulfitobacterium frappieri</name>
    <dbReference type="NCBI Taxonomy" id="49338"/>
    <lineage>
        <taxon>Bacteria</taxon>
        <taxon>Bacillati</taxon>
        <taxon>Bacillota</taxon>
        <taxon>Clostridia</taxon>
        <taxon>Eubacteriales</taxon>
        <taxon>Desulfitobacteriaceae</taxon>
        <taxon>Desulfitobacterium</taxon>
    </lineage>
</organism>
<dbReference type="PANTHER" id="PTHR12935">
    <property type="entry name" value="GAMMA-GLUTAMYLCYCLOTRANSFERASE"/>
    <property type="match status" value="1"/>
</dbReference>
<dbReference type="InterPro" id="IPR036568">
    <property type="entry name" value="GGCT-like_sf"/>
</dbReference>
<feature type="domain" description="Gamma-glutamylcyclotransferase AIG2-like" evidence="4">
    <location>
        <begin position="3"/>
        <end position="120"/>
    </location>
</feature>